<evidence type="ECO:0000313" key="9">
    <source>
        <dbReference type="EMBL" id="GHG88558.1"/>
    </source>
</evidence>
<gene>
    <name evidence="9" type="ORF">GCM10010961_17720</name>
</gene>
<dbReference type="Pfam" id="PF01694">
    <property type="entry name" value="Rhomboid"/>
    <property type="match status" value="1"/>
</dbReference>
<dbReference type="AlphaFoldDB" id="A0A8J3H5A3"/>
<evidence type="ECO:0000256" key="3">
    <source>
        <dbReference type="ARBA" id="ARBA00022692"/>
    </source>
</evidence>
<feature type="domain" description="Peptidase S54 rhomboid" evidence="8">
    <location>
        <begin position="75"/>
        <end position="214"/>
    </location>
</feature>
<sequence length="228" mass="24754">MQPNERHPAVNPLPPVVVALFLVIMGIEMTFWLGSQGVIGGPAAIGWRLEAIQRYAFSAQILDWMIESGHWPVQHLLRFVSYAFVHVTFTQALFVGVFVLAMGKMVAEIFGSLALVALYVVSAAGGALIYGLILPDPLPLVGGFPAVYGLIGAFTYILWRRLGAVGANQTRAFSLIATLLGIQLLFGLIFGGNFDWVADLGGFLTGFVLSFFVAPGGWARFRSKIRHD</sequence>
<feature type="transmembrane region" description="Helical" evidence="7">
    <location>
        <begin position="196"/>
        <end position="218"/>
    </location>
</feature>
<accession>A0A8J3H5A3</accession>
<comment type="caution">
    <text evidence="9">The sequence shown here is derived from an EMBL/GenBank/DDBJ whole genome shotgun (WGS) entry which is preliminary data.</text>
</comment>
<dbReference type="GO" id="GO:0004252">
    <property type="term" value="F:serine-type endopeptidase activity"/>
    <property type="evidence" value="ECO:0007669"/>
    <property type="project" value="InterPro"/>
</dbReference>
<feature type="transmembrane region" description="Helical" evidence="7">
    <location>
        <begin position="12"/>
        <end position="33"/>
    </location>
</feature>
<dbReference type="EMBL" id="BNAP01000005">
    <property type="protein sequence ID" value="GHG88558.1"/>
    <property type="molecule type" value="Genomic_DNA"/>
</dbReference>
<protein>
    <submittedName>
        <fullName evidence="9">Rhomboid family intramembrane serine protease</fullName>
    </submittedName>
</protein>
<reference evidence="9" key="1">
    <citation type="journal article" date="2014" name="Int. J. Syst. Evol. Microbiol.">
        <title>Complete genome sequence of Corynebacterium casei LMG S-19264T (=DSM 44701T), isolated from a smear-ripened cheese.</title>
        <authorList>
            <consortium name="US DOE Joint Genome Institute (JGI-PGF)"/>
            <person name="Walter F."/>
            <person name="Albersmeier A."/>
            <person name="Kalinowski J."/>
            <person name="Ruckert C."/>
        </authorList>
    </citation>
    <scope>NUCLEOTIDE SEQUENCE</scope>
    <source>
        <strain evidence="9">CGMCC 1.7081</strain>
    </source>
</reference>
<dbReference type="RefSeq" id="WP_028093239.1">
    <property type="nucleotide sequence ID" value="NZ_BNAP01000005.1"/>
</dbReference>
<keyword evidence="5 7" id="KW-1133">Transmembrane helix</keyword>
<evidence type="ECO:0000256" key="4">
    <source>
        <dbReference type="ARBA" id="ARBA00022801"/>
    </source>
</evidence>
<dbReference type="GO" id="GO:0016020">
    <property type="term" value="C:membrane"/>
    <property type="evidence" value="ECO:0007669"/>
    <property type="project" value="UniProtKB-SubCell"/>
</dbReference>
<proteinExistence type="inferred from homology"/>
<dbReference type="InterPro" id="IPR035952">
    <property type="entry name" value="Rhomboid-like_sf"/>
</dbReference>
<dbReference type="InterPro" id="IPR022764">
    <property type="entry name" value="Peptidase_S54_rhomboid_dom"/>
</dbReference>
<dbReference type="Gene3D" id="1.20.1540.10">
    <property type="entry name" value="Rhomboid-like"/>
    <property type="match status" value="1"/>
</dbReference>
<comment type="similarity">
    <text evidence="2">Belongs to the peptidase S54 family.</text>
</comment>
<evidence type="ECO:0000256" key="6">
    <source>
        <dbReference type="ARBA" id="ARBA00023136"/>
    </source>
</evidence>
<dbReference type="GO" id="GO:0006508">
    <property type="term" value="P:proteolysis"/>
    <property type="evidence" value="ECO:0007669"/>
    <property type="project" value="UniProtKB-KW"/>
</dbReference>
<keyword evidence="9" id="KW-0645">Protease</keyword>
<dbReference type="InterPro" id="IPR050925">
    <property type="entry name" value="Rhomboid_protease_S54"/>
</dbReference>
<dbReference type="PANTHER" id="PTHR43731:SF14">
    <property type="entry name" value="PRESENILIN-ASSOCIATED RHOMBOID-LIKE PROTEIN, MITOCHONDRIAL"/>
    <property type="match status" value="1"/>
</dbReference>
<evidence type="ECO:0000256" key="1">
    <source>
        <dbReference type="ARBA" id="ARBA00004141"/>
    </source>
</evidence>
<keyword evidence="6 7" id="KW-0472">Membrane</keyword>
<feature type="transmembrane region" description="Helical" evidence="7">
    <location>
        <begin position="140"/>
        <end position="159"/>
    </location>
</feature>
<organism evidence="9 10">
    <name type="scientific">Pseudodonghicola xiamenensis</name>
    <dbReference type="NCBI Taxonomy" id="337702"/>
    <lineage>
        <taxon>Bacteria</taxon>
        <taxon>Pseudomonadati</taxon>
        <taxon>Pseudomonadota</taxon>
        <taxon>Alphaproteobacteria</taxon>
        <taxon>Rhodobacterales</taxon>
        <taxon>Paracoccaceae</taxon>
        <taxon>Pseudodonghicola</taxon>
    </lineage>
</organism>
<evidence type="ECO:0000313" key="10">
    <source>
        <dbReference type="Proteomes" id="UP000611500"/>
    </source>
</evidence>
<comment type="subcellular location">
    <subcellularLocation>
        <location evidence="1">Membrane</location>
        <topology evidence="1">Multi-pass membrane protein</topology>
    </subcellularLocation>
</comment>
<feature type="transmembrane region" description="Helical" evidence="7">
    <location>
        <begin position="79"/>
        <end position="101"/>
    </location>
</feature>
<dbReference type="SUPFAM" id="SSF144091">
    <property type="entry name" value="Rhomboid-like"/>
    <property type="match status" value="1"/>
</dbReference>
<name>A0A8J3H5A3_9RHOB</name>
<keyword evidence="4" id="KW-0378">Hydrolase</keyword>
<evidence type="ECO:0000256" key="7">
    <source>
        <dbReference type="SAM" id="Phobius"/>
    </source>
</evidence>
<keyword evidence="10" id="KW-1185">Reference proteome</keyword>
<evidence type="ECO:0000259" key="8">
    <source>
        <dbReference type="Pfam" id="PF01694"/>
    </source>
</evidence>
<keyword evidence="3 7" id="KW-0812">Transmembrane</keyword>
<evidence type="ECO:0000256" key="5">
    <source>
        <dbReference type="ARBA" id="ARBA00022989"/>
    </source>
</evidence>
<feature type="transmembrane region" description="Helical" evidence="7">
    <location>
        <begin position="171"/>
        <end position="190"/>
    </location>
</feature>
<feature type="transmembrane region" description="Helical" evidence="7">
    <location>
        <begin position="113"/>
        <end position="134"/>
    </location>
</feature>
<dbReference type="PANTHER" id="PTHR43731">
    <property type="entry name" value="RHOMBOID PROTEASE"/>
    <property type="match status" value="1"/>
</dbReference>
<dbReference type="Proteomes" id="UP000611500">
    <property type="component" value="Unassembled WGS sequence"/>
</dbReference>
<evidence type="ECO:0000256" key="2">
    <source>
        <dbReference type="ARBA" id="ARBA00009045"/>
    </source>
</evidence>
<reference evidence="9" key="2">
    <citation type="submission" date="2020-09" db="EMBL/GenBank/DDBJ databases">
        <authorList>
            <person name="Sun Q."/>
            <person name="Zhou Y."/>
        </authorList>
    </citation>
    <scope>NUCLEOTIDE SEQUENCE</scope>
    <source>
        <strain evidence="9">CGMCC 1.7081</strain>
    </source>
</reference>